<evidence type="ECO:0008006" key="4">
    <source>
        <dbReference type="Google" id="ProtNLM"/>
    </source>
</evidence>
<reference evidence="3" key="1">
    <citation type="submission" date="2012-12" db="EMBL/GenBank/DDBJ databases">
        <authorList>
            <person name="Hellsten U."/>
            <person name="Grimwood J."/>
            <person name="Chapman J.A."/>
            <person name="Shapiro H."/>
            <person name="Aerts A."/>
            <person name="Otillar R.P."/>
            <person name="Terry A.Y."/>
            <person name="Boore J.L."/>
            <person name="Simakov O."/>
            <person name="Marletaz F."/>
            <person name="Cho S.-J."/>
            <person name="Edsinger-Gonzales E."/>
            <person name="Havlak P."/>
            <person name="Kuo D.-H."/>
            <person name="Larsson T."/>
            <person name="Lv J."/>
            <person name="Arendt D."/>
            <person name="Savage R."/>
            <person name="Osoegawa K."/>
            <person name="de Jong P."/>
            <person name="Lindberg D.R."/>
            <person name="Seaver E.C."/>
            <person name="Weisblat D.A."/>
            <person name="Putnam N.H."/>
            <person name="Grigoriev I.V."/>
            <person name="Rokhsar D.S."/>
        </authorList>
    </citation>
    <scope>NUCLEOTIDE SEQUENCE</scope>
</reference>
<dbReference type="KEGG" id="hro:HELRODRAFT_175606"/>
<dbReference type="CTD" id="20205449"/>
<dbReference type="EMBL" id="AMQM01005371">
    <property type="status" value="NOT_ANNOTATED_CDS"/>
    <property type="molecule type" value="Genomic_DNA"/>
</dbReference>
<organism evidence="2 3">
    <name type="scientific">Helobdella robusta</name>
    <name type="common">Californian leech</name>
    <dbReference type="NCBI Taxonomy" id="6412"/>
    <lineage>
        <taxon>Eukaryota</taxon>
        <taxon>Metazoa</taxon>
        <taxon>Spiralia</taxon>
        <taxon>Lophotrochozoa</taxon>
        <taxon>Annelida</taxon>
        <taxon>Clitellata</taxon>
        <taxon>Hirudinea</taxon>
        <taxon>Rhynchobdellida</taxon>
        <taxon>Glossiphoniidae</taxon>
        <taxon>Helobdella</taxon>
    </lineage>
</organism>
<evidence type="ECO:0000313" key="1">
    <source>
        <dbReference type="EMBL" id="ESO00629.1"/>
    </source>
</evidence>
<name>T1F9F0_HELRO</name>
<accession>T1F9F0</accession>
<dbReference type="eggNOG" id="ENOG502TKQC">
    <property type="taxonomic scope" value="Eukaryota"/>
</dbReference>
<evidence type="ECO:0000313" key="2">
    <source>
        <dbReference type="EnsemblMetazoa" id="HelroP175606"/>
    </source>
</evidence>
<dbReference type="EnsemblMetazoa" id="HelroT175606">
    <property type="protein sequence ID" value="HelroP175606"/>
    <property type="gene ID" value="HelroG175606"/>
</dbReference>
<dbReference type="SUPFAM" id="SSF49785">
    <property type="entry name" value="Galactose-binding domain-like"/>
    <property type="match status" value="1"/>
</dbReference>
<dbReference type="Gene3D" id="2.60.120.260">
    <property type="entry name" value="Galactose-binding domain-like"/>
    <property type="match status" value="1"/>
</dbReference>
<reference evidence="2" key="3">
    <citation type="submission" date="2015-06" db="UniProtKB">
        <authorList>
            <consortium name="EnsemblMetazoa"/>
        </authorList>
    </citation>
    <scope>IDENTIFICATION</scope>
</reference>
<proteinExistence type="predicted"/>
<dbReference type="PANTHER" id="PTHR45713:SF6">
    <property type="entry name" value="F5_8 TYPE C DOMAIN-CONTAINING PROTEIN"/>
    <property type="match status" value="1"/>
</dbReference>
<dbReference type="HOGENOM" id="CLU_070429_0_0_1"/>
<dbReference type="PANTHER" id="PTHR45713">
    <property type="entry name" value="FTP DOMAIN-CONTAINING PROTEIN"/>
    <property type="match status" value="1"/>
</dbReference>
<sequence>MILPLHVAATKNVALNKPAVSSSFLDNYLHPIAALMVDGDPNPNYMLGHCFHSSDGPGGPNWAVVDLINNYNVEYVNLYSRNMLPERLDYFIVGLTSVNYSGPGLDIIRGTYPLCGQYGYKAVISSKHTLKCYANLVSYRYVIVQQPANGAGSLTICELEVYPPANPYSKFWNPSLNCRLTGHVSCVIAASRLECLIKCLPGECGSFNFKADESICELNQHLQGYSQTDLIVSSGWSFYQAQYA</sequence>
<dbReference type="RefSeq" id="XP_009021266.1">
    <property type="nucleotide sequence ID" value="XM_009023018.1"/>
</dbReference>
<reference evidence="1 3" key="2">
    <citation type="journal article" date="2013" name="Nature">
        <title>Insights into bilaterian evolution from three spiralian genomes.</title>
        <authorList>
            <person name="Simakov O."/>
            <person name="Marletaz F."/>
            <person name="Cho S.J."/>
            <person name="Edsinger-Gonzales E."/>
            <person name="Havlak P."/>
            <person name="Hellsten U."/>
            <person name="Kuo D.H."/>
            <person name="Larsson T."/>
            <person name="Lv J."/>
            <person name="Arendt D."/>
            <person name="Savage R."/>
            <person name="Osoegawa K."/>
            <person name="de Jong P."/>
            <person name="Grimwood J."/>
            <person name="Chapman J.A."/>
            <person name="Shapiro H."/>
            <person name="Aerts A."/>
            <person name="Otillar R.P."/>
            <person name="Terry A.Y."/>
            <person name="Boore J.L."/>
            <person name="Grigoriev I.V."/>
            <person name="Lindberg D.R."/>
            <person name="Seaver E.C."/>
            <person name="Weisblat D.A."/>
            <person name="Putnam N.H."/>
            <person name="Rokhsar D.S."/>
        </authorList>
    </citation>
    <scope>NUCLEOTIDE SEQUENCE</scope>
</reference>
<keyword evidence="3" id="KW-1185">Reference proteome</keyword>
<dbReference type="AlphaFoldDB" id="T1F9F0"/>
<dbReference type="EMBL" id="KB096900">
    <property type="protein sequence ID" value="ESO00629.1"/>
    <property type="molecule type" value="Genomic_DNA"/>
</dbReference>
<dbReference type="InParanoid" id="T1F9F0"/>
<dbReference type="InterPro" id="IPR008979">
    <property type="entry name" value="Galactose-bd-like_sf"/>
</dbReference>
<dbReference type="InterPro" id="IPR051941">
    <property type="entry name" value="BG_Antigen-Binding_Lectin"/>
</dbReference>
<gene>
    <name evidence="2" type="primary">20205449</name>
    <name evidence="1" type="ORF">HELRODRAFT_175606</name>
</gene>
<dbReference type="GeneID" id="20205449"/>
<protein>
    <recommendedName>
        <fullName evidence="4">Apple domain-containing protein</fullName>
    </recommendedName>
</protein>
<dbReference type="Proteomes" id="UP000015101">
    <property type="component" value="Unassembled WGS sequence"/>
</dbReference>
<evidence type="ECO:0000313" key="3">
    <source>
        <dbReference type="Proteomes" id="UP000015101"/>
    </source>
</evidence>